<accession>A0A9N9DAQ0</accession>
<evidence type="ECO:0000313" key="2">
    <source>
        <dbReference type="EMBL" id="CAG8632939.1"/>
    </source>
</evidence>
<name>A0A9N9DAQ0_9GLOM</name>
<dbReference type="AlphaFoldDB" id="A0A9N9DAQ0"/>
<comment type="caution">
    <text evidence="2">The sequence shown here is derived from an EMBL/GenBank/DDBJ whole genome shotgun (WGS) entry which is preliminary data.</text>
</comment>
<protein>
    <submittedName>
        <fullName evidence="2">1560_t:CDS:1</fullName>
    </submittedName>
</protein>
<feature type="region of interest" description="Disordered" evidence="1">
    <location>
        <begin position="47"/>
        <end position="82"/>
    </location>
</feature>
<reference evidence="2" key="1">
    <citation type="submission" date="2021-06" db="EMBL/GenBank/DDBJ databases">
        <authorList>
            <person name="Kallberg Y."/>
            <person name="Tangrot J."/>
            <person name="Rosling A."/>
        </authorList>
    </citation>
    <scope>NUCLEOTIDE SEQUENCE</scope>
    <source>
        <strain evidence="2">FL966</strain>
    </source>
</reference>
<sequence>MKERQRSERFKKEKEKVGLQKGEEPTDLEWLLNFVEYDEYKERWEENINDKSNDEHSGSMNEELDYKELQLEITSESDQEYT</sequence>
<keyword evidence="3" id="KW-1185">Reference proteome</keyword>
<feature type="compositionally biased region" description="Basic and acidic residues" evidence="1">
    <location>
        <begin position="47"/>
        <end position="57"/>
    </location>
</feature>
<evidence type="ECO:0000256" key="1">
    <source>
        <dbReference type="SAM" id="MobiDB-lite"/>
    </source>
</evidence>
<organism evidence="2 3">
    <name type="scientific">Cetraspora pellucida</name>
    <dbReference type="NCBI Taxonomy" id="1433469"/>
    <lineage>
        <taxon>Eukaryota</taxon>
        <taxon>Fungi</taxon>
        <taxon>Fungi incertae sedis</taxon>
        <taxon>Mucoromycota</taxon>
        <taxon>Glomeromycotina</taxon>
        <taxon>Glomeromycetes</taxon>
        <taxon>Diversisporales</taxon>
        <taxon>Gigasporaceae</taxon>
        <taxon>Cetraspora</taxon>
    </lineage>
</organism>
<dbReference type="Proteomes" id="UP000789759">
    <property type="component" value="Unassembled WGS sequence"/>
</dbReference>
<proteinExistence type="predicted"/>
<feature type="region of interest" description="Disordered" evidence="1">
    <location>
        <begin position="1"/>
        <end position="22"/>
    </location>
</feature>
<evidence type="ECO:0000313" key="3">
    <source>
        <dbReference type="Proteomes" id="UP000789759"/>
    </source>
</evidence>
<dbReference type="EMBL" id="CAJVQA010006043">
    <property type="protein sequence ID" value="CAG8632939.1"/>
    <property type="molecule type" value="Genomic_DNA"/>
</dbReference>
<gene>
    <name evidence="2" type="ORF">CPELLU_LOCUS8479</name>
</gene>